<evidence type="ECO:0000313" key="2">
    <source>
        <dbReference type="Proteomes" id="UP000225215"/>
    </source>
</evidence>
<proteinExistence type="predicted"/>
<dbReference type="EMBL" id="KY290955">
    <property type="protein sequence ID" value="APU01591.1"/>
    <property type="molecule type" value="Genomic_DNA"/>
</dbReference>
<sequence length="102" mass="12196">MKFNDELLTDIWNSPVKLNEWFFRDANNNLYFIDVEQRNLTTGRISGKQYYSNTDGPIDVVDVSKLIDRLGFELPKSTEHIILFLNEIAQWFELRYVENKYK</sequence>
<name>A0A219YC57_9CAUD</name>
<accession>A0A219YC57</accession>
<reference evidence="1 2" key="1">
    <citation type="journal article" date="2017" name="Sci. Rep.">
        <title>Characterization and diversity of phages infecting Aeromonas salmonicida subsp. salmonicida.</title>
        <authorList>
            <person name="Vincent A.T."/>
            <person name="Paquet V.E."/>
            <person name="Bernatchez A."/>
            <person name="Tremblay D.M."/>
            <person name="Moineau S."/>
            <person name="Charette S.J."/>
        </authorList>
    </citation>
    <scope>NUCLEOTIDE SEQUENCE [LARGE SCALE GENOMIC DNA]</scope>
</reference>
<dbReference type="Proteomes" id="UP000225215">
    <property type="component" value="Segment"/>
</dbReference>
<protein>
    <submittedName>
        <fullName evidence="1">Uncharacterized protein</fullName>
    </submittedName>
</protein>
<evidence type="ECO:0000313" key="1">
    <source>
        <dbReference type="EMBL" id="APU01591.1"/>
    </source>
</evidence>
<organism evidence="1 2">
    <name type="scientific">Aeromonas phage 65.2</name>
    <dbReference type="NCBI Taxonomy" id="1932896"/>
    <lineage>
        <taxon>Viruses</taxon>
        <taxon>Duplodnaviria</taxon>
        <taxon>Heunggongvirae</taxon>
        <taxon>Uroviricota</taxon>
        <taxon>Caudoviricetes</taxon>
        <taxon>Pantevenvirales</taxon>
        <taxon>Straboviridae</taxon>
        <taxon>Emmerichvirinae</taxon>
        <taxon>Ishigurovirus</taxon>
        <taxon>Ishigurovirus osborne</taxon>
    </lineage>
</organism>